<keyword evidence="4 5" id="KW-0472">Membrane</keyword>
<evidence type="ECO:0000256" key="4">
    <source>
        <dbReference type="ARBA" id="ARBA00023136"/>
    </source>
</evidence>
<name>A0A6G6WA33_9ACTN</name>
<feature type="transmembrane region" description="Helical" evidence="5">
    <location>
        <begin position="113"/>
        <end position="135"/>
    </location>
</feature>
<feature type="transmembrane region" description="Helical" evidence="5">
    <location>
        <begin position="375"/>
        <end position="395"/>
    </location>
</feature>
<dbReference type="Pfam" id="PF07690">
    <property type="entry name" value="MFS_1"/>
    <property type="match status" value="1"/>
</dbReference>
<feature type="transmembrane region" description="Helical" evidence="5">
    <location>
        <begin position="340"/>
        <end position="363"/>
    </location>
</feature>
<dbReference type="Gene3D" id="1.20.1250.20">
    <property type="entry name" value="MFS general substrate transporter like domains"/>
    <property type="match status" value="2"/>
</dbReference>
<dbReference type="EMBL" id="CP049257">
    <property type="protein sequence ID" value="QIG42211.1"/>
    <property type="molecule type" value="Genomic_DNA"/>
</dbReference>
<feature type="transmembrane region" description="Helical" evidence="5">
    <location>
        <begin position="147"/>
        <end position="167"/>
    </location>
</feature>
<feature type="transmembrane region" description="Helical" evidence="5">
    <location>
        <begin position="311"/>
        <end position="333"/>
    </location>
</feature>
<dbReference type="PANTHER" id="PTHR23523:SF2">
    <property type="entry name" value="2-NITROIMIDAZOLE TRANSPORTER"/>
    <property type="match status" value="1"/>
</dbReference>
<dbReference type="GO" id="GO:0022857">
    <property type="term" value="F:transmembrane transporter activity"/>
    <property type="evidence" value="ECO:0007669"/>
    <property type="project" value="InterPro"/>
</dbReference>
<feature type="transmembrane region" description="Helical" evidence="5">
    <location>
        <begin position="21"/>
        <end position="45"/>
    </location>
</feature>
<dbReference type="AlphaFoldDB" id="A0A6G6WA33"/>
<feature type="transmembrane region" description="Helical" evidence="5">
    <location>
        <begin position="57"/>
        <end position="77"/>
    </location>
</feature>
<dbReference type="InterPro" id="IPR011701">
    <property type="entry name" value="MFS"/>
</dbReference>
<dbReference type="InterPro" id="IPR036259">
    <property type="entry name" value="MFS_trans_sf"/>
</dbReference>
<comment type="subcellular location">
    <subcellularLocation>
        <location evidence="1">Cell membrane</location>
        <topology evidence="1">Multi-pass membrane protein</topology>
    </subcellularLocation>
</comment>
<dbReference type="InterPro" id="IPR020846">
    <property type="entry name" value="MFS_dom"/>
</dbReference>
<evidence type="ECO:0000313" key="7">
    <source>
        <dbReference type="EMBL" id="QIG42211.1"/>
    </source>
</evidence>
<evidence type="ECO:0000256" key="3">
    <source>
        <dbReference type="ARBA" id="ARBA00022989"/>
    </source>
</evidence>
<evidence type="ECO:0000313" key="8">
    <source>
        <dbReference type="Proteomes" id="UP000502996"/>
    </source>
</evidence>
<dbReference type="KEGG" id="nano:G5V58_05025"/>
<proteinExistence type="predicted"/>
<accession>A0A6G6WA33</accession>
<evidence type="ECO:0000256" key="1">
    <source>
        <dbReference type="ARBA" id="ARBA00004651"/>
    </source>
</evidence>
<feature type="transmembrane region" description="Helical" evidence="5">
    <location>
        <begin position="179"/>
        <end position="199"/>
    </location>
</feature>
<keyword evidence="2 5" id="KW-0812">Transmembrane</keyword>
<evidence type="ECO:0000256" key="5">
    <source>
        <dbReference type="SAM" id="Phobius"/>
    </source>
</evidence>
<organism evidence="7 8">
    <name type="scientific">Nocardioides anomalus</name>
    <dbReference type="NCBI Taxonomy" id="2712223"/>
    <lineage>
        <taxon>Bacteria</taxon>
        <taxon>Bacillati</taxon>
        <taxon>Actinomycetota</taxon>
        <taxon>Actinomycetes</taxon>
        <taxon>Propionibacteriales</taxon>
        <taxon>Nocardioidaceae</taxon>
        <taxon>Nocardioides</taxon>
    </lineage>
</organism>
<gene>
    <name evidence="7" type="ORF">G5V58_05025</name>
</gene>
<dbReference type="PROSITE" id="PS50850">
    <property type="entry name" value="MFS"/>
    <property type="match status" value="1"/>
</dbReference>
<feature type="domain" description="Major facilitator superfamily (MFS) profile" evidence="6">
    <location>
        <begin position="19"/>
        <end position="399"/>
    </location>
</feature>
<feature type="transmembrane region" description="Helical" evidence="5">
    <location>
        <begin position="251"/>
        <end position="274"/>
    </location>
</feature>
<feature type="transmembrane region" description="Helical" evidence="5">
    <location>
        <begin position="89"/>
        <end position="107"/>
    </location>
</feature>
<feature type="transmembrane region" description="Helical" evidence="5">
    <location>
        <begin position="286"/>
        <end position="305"/>
    </location>
</feature>
<sequence>MPHGRQSPPRRLGTVSRRTTVLVLVGIVLLSVNLRPAAVSVGPVLDEIRAGLGMGPASAGVLTSLPVLSFAVFGALAPVVARRLGPHRVTLLALLAVVAGLAARSVVHDEAAFLVLSLVATAGMAMANVLIPSLVRLHFPDRIGQVTALYTTMLAVGLTAAFLLTVPVSHAFGSWRYGLAVWAVLAAVAALPWFGLVRHDTTMEAPKRDVGYGDIARTRLGWAMTLFFGIQSLMAYAVFGWFATLWRDADFGAGAAGALVGIVAGMSIPLSLFLPQLVARPGDQRWVLVLVIACYPVAYVGLLVAPHSLAVLWAVVLGAALTTFPIALTYIGLRTRTAGATAALSGWTQSTGYLLAVAGPFGIGVLHEASGGWDVPLVVLLVLSVPLFVVGMYVGRPAHIEDQLRAS</sequence>
<dbReference type="InterPro" id="IPR052524">
    <property type="entry name" value="MFS_Cyanate_Porter"/>
</dbReference>
<feature type="transmembrane region" description="Helical" evidence="5">
    <location>
        <begin position="220"/>
        <end position="239"/>
    </location>
</feature>
<dbReference type="Proteomes" id="UP000502996">
    <property type="component" value="Chromosome"/>
</dbReference>
<reference evidence="7 8" key="1">
    <citation type="submission" date="2020-02" db="EMBL/GenBank/DDBJ databases">
        <title>Full genome sequence of Nocardioides sp. R-3366.</title>
        <authorList>
            <person name="Im W.-T."/>
        </authorList>
    </citation>
    <scope>NUCLEOTIDE SEQUENCE [LARGE SCALE GENOMIC DNA]</scope>
    <source>
        <strain evidence="7 8">R-3366</strain>
    </source>
</reference>
<evidence type="ECO:0000259" key="6">
    <source>
        <dbReference type="PROSITE" id="PS50850"/>
    </source>
</evidence>
<dbReference type="GO" id="GO:0005886">
    <property type="term" value="C:plasma membrane"/>
    <property type="evidence" value="ECO:0007669"/>
    <property type="project" value="UniProtKB-SubCell"/>
</dbReference>
<keyword evidence="8" id="KW-1185">Reference proteome</keyword>
<evidence type="ECO:0000256" key="2">
    <source>
        <dbReference type="ARBA" id="ARBA00022692"/>
    </source>
</evidence>
<dbReference type="SUPFAM" id="SSF103473">
    <property type="entry name" value="MFS general substrate transporter"/>
    <property type="match status" value="1"/>
</dbReference>
<protein>
    <submittedName>
        <fullName evidence="7">MFS transporter</fullName>
    </submittedName>
</protein>
<dbReference type="PANTHER" id="PTHR23523">
    <property type="match status" value="1"/>
</dbReference>
<keyword evidence="3 5" id="KW-1133">Transmembrane helix</keyword>